<dbReference type="PROSITE" id="PS50857">
    <property type="entry name" value="COX2_CUA"/>
    <property type="match status" value="1"/>
</dbReference>
<dbReference type="EC" id="7.1.1.9" evidence="16"/>
<evidence type="ECO:0000256" key="17">
    <source>
        <dbReference type="SAM" id="Phobius"/>
    </source>
</evidence>
<evidence type="ECO:0000256" key="1">
    <source>
        <dbReference type="ARBA" id="ARBA00001971"/>
    </source>
</evidence>
<dbReference type="InterPro" id="IPR002429">
    <property type="entry name" value="CcO_II-like_C"/>
</dbReference>
<dbReference type="SUPFAM" id="SSF49503">
    <property type="entry name" value="Cupredoxins"/>
    <property type="match status" value="1"/>
</dbReference>
<comment type="catalytic activity">
    <reaction evidence="14 16">
        <text>4 Fe(II)-[cytochrome c] + O2 + 8 H(+)(in) = 4 Fe(III)-[cytochrome c] + 2 H2O + 4 H(+)(out)</text>
        <dbReference type="Rhea" id="RHEA:11436"/>
        <dbReference type="Rhea" id="RHEA-COMP:10350"/>
        <dbReference type="Rhea" id="RHEA-COMP:14399"/>
        <dbReference type="ChEBI" id="CHEBI:15377"/>
        <dbReference type="ChEBI" id="CHEBI:15378"/>
        <dbReference type="ChEBI" id="CHEBI:15379"/>
        <dbReference type="ChEBI" id="CHEBI:29033"/>
        <dbReference type="ChEBI" id="CHEBI:29034"/>
        <dbReference type="EC" id="7.1.1.9"/>
    </reaction>
</comment>
<evidence type="ECO:0000256" key="5">
    <source>
        <dbReference type="ARBA" id="ARBA00022660"/>
    </source>
</evidence>
<dbReference type="PROSITE" id="PS00078">
    <property type="entry name" value="COX2"/>
    <property type="match status" value="1"/>
</dbReference>
<dbReference type="InterPro" id="IPR011759">
    <property type="entry name" value="Cyt_c_oxidase_su2_TM_dom"/>
</dbReference>
<comment type="caution">
    <text evidence="21">The sequence shown here is derived from an EMBL/GenBank/DDBJ whole genome shotgun (WGS) entry which is preliminary data.</text>
</comment>
<dbReference type="GO" id="GO:0016491">
    <property type="term" value="F:oxidoreductase activity"/>
    <property type="evidence" value="ECO:0007669"/>
    <property type="project" value="InterPro"/>
</dbReference>
<evidence type="ECO:0000256" key="15">
    <source>
        <dbReference type="RuleBase" id="RU000456"/>
    </source>
</evidence>
<keyword evidence="11 16" id="KW-0186">Copper</keyword>
<keyword evidence="22" id="KW-1185">Reference proteome</keyword>
<dbReference type="FunCoup" id="A0A2G4YVG4">
    <property type="interactions" value="250"/>
</dbReference>
<dbReference type="GO" id="GO:0004129">
    <property type="term" value="F:cytochrome-c oxidase activity"/>
    <property type="evidence" value="ECO:0007669"/>
    <property type="project" value="UniProtKB-EC"/>
</dbReference>
<comment type="cofactor">
    <cofactor evidence="16">
        <name>Cu cation</name>
        <dbReference type="ChEBI" id="CHEBI:23378"/>
    </cofactor>
    <text evidence="16">Binds a copper A center.</text>
</comment>
<keyword evidence="8" id="KW-1278">Translocase</keyword>
<evidence type="ECO:0000256" key="16">
    <source>
        <dbReference type="RuleBase" id="RU004024"/>
    </source>
</evidence>
<dbReference type="Proteomes" id="UP000229730">
    <property type="component" value="Unassembled WGS sequence"/>
</dbReference>
<evidence type="ECO:0000313" key="22">
    <source>
        <dbReference type="Proteomes" id="UP000229730"/>
    </source>
</evidence>
<evidence type="ECO:0000259" key="20">
    <source>
        <dbReference type="PROSITE" id="PS50999"/>
    </source>
</evidence>
<reference evidence="21 22" key="1">
    <citation type="submission" date="2017-10" db="EMBL/GenBank/DDBJ databases">
        <title>Frigbacter circumglobatus gen. nov. sp. nov., isolated from sediment cultured in situ.</title>
        <authorList>
            <person name="Zhao Z."/>
        </authorList>
    </citation>
    <scope>NUCLEOTIDE SEQUENCE [LARGE SCALE GENOMIC DNA]</scope>
    <source>
        <strain evidence="21 22">ZYL</strain>
    </source>
</reference>
<evidence type="ECO:0000256" key="7">
    <source>
        <dbReference type="ARBA" id="ARBA00022723"/>
    </source>
</evidence>
<evidence type="ECO:0000256" key="3">
    <source>
        <dbReference type="ARBA" id="ARBA00007866"/>
    </source>
</evidence>
<dbReference type="PANTHER" id="PTHR22888:SF9">
    <property type="entry name" value="CYTOCHROME C OXIDASE SUBUNIT 2"/>
    <property type="match status" value="1"/>
</dbReference>
<dbReference type="PANTHER" id="PTHR22888">
    <property type="entry name" value="CYTOCHROME C OXIDASE, SUBUNIT II"/>
    <property type="match status" value="1"/>
</dbReference>
<dbReference type="PRINTS" id="PR01166">
    <property type="entry name" value="CYCOXIDASEII"/>
</dbReference>
<feature type="signal peptide" evidence="18">
    <location>
        <begin position="1"/>
        <end position="26"/>
    </location>
</feature>
<feature type="domain" description="Cytochrome oxidase subunit II transmembrane region profile" evidence="20">
    <location>
        <begin position="31"/>
        <end position="126"/>
    </location>
</feature>
<evidence type="ECO:0000256" key="2">
    <source>
        <dbReference type="ARBA" id="ARBA00004141"/>
    </source>
</evidence>
<dbReference type="NCBIfam" id="TIGR02866">
    <property type="entry name" value="CoxB"/>
    <property type="match status" value="1"/>
</dbReference>
<dbReference type="FunFam" id="2.60.40.420:FF:000001">
    <property type="entry name" value="Cytochrome c oxidase subunit 2"/>
    <property type="match status" value="1"/>
</dbReference>
<organism evidence="21 22">
    <name type="scientific">Paremcibacter congregatus</name>
    <dbReference type="NCBI Taxonomy" id="2043170"/>
    <lineage>
        <taxon>Bacteria</taxon>
        <taxon>Pseudomonadati</taxon>
        <taxon>Pseudomonadota</taxon>
        <taxon>Alphaproteobacteria</taxon>
        <taxon>Emcibacterales</taxon>
        <taxon>Emcibacteraceae</taxon>
        <taxon>Paremcibacter</taxon>
    </lineage>
</organism>
<feature type="transmembrane region" description="Helical" evidence="17">
    <location>
        <begin position="56"/>
        <end position="77"/>
    </location>
</feature>
<comment type="subcellular location">
    <subcellularLocation>
        <location evidence="15">Cell membrane</location>
        <topology evidence="15">Multi-pass membrane protein</topology>
    </subcellularLocation>
    <subcellularLocation>
        <location evidence="2">Membrane</location>
        <topology evidence="2">Multi-pass membrane protein</topology>
    </subcellularLocation>
</comment>
<dbReference type="InterPro" id="IPR001505">
    <property type="entry name" value="Copper_CuA"/>
</dbReference>
<dbReference type="InterPro" id="IPR036257">
    <property type="entry name" value="Cyt_c_oxidase_su2_TM_sf"/>
</dbReference>
<evidence type="ECO:0000256" key="6">
    <source>
        <dbReference type="ARBA" id="ARBA00022692"/>
    </source>
</evidence>
<comment type="function">
    <text evidence="13 16">Subunits I and II form the functional core of the enzyme complex. Electrons originating in cytochrome c are transferred via heme a and Cu(A) to the binuclear center formed by heme a3 and Cu(B).</text>
</comment>
<dbReference type="GO" id="GO:0042773">
    <property type="term" value="P:ATP synthesis coupled electron transport"/>
    <property type="evidence" value="ECO:0007669"/>
    <property type="project" value="TreeGrafter"/>
</dbReference>
<evidence type="ECO:0000256" key="10">
    <source>
        <dbReference type="ARBA" id="ARBA00022989"/>
    </source>
</evidence>
<dbReference type="EMBL" id="PDEM01000009">
    <property type="protein sequence ID" value="PHZ86307.1"/>
    <property type="molecule type" value="Genomic_DNA"/>
</dbReference>
<dbReference type="SUPFAM" id="SSF81464">
    <property type="entry name" value="Cytochrome c oxidase subunit II-like, transmembrane region"/>
    <property type="match status" value="1"/>
</dbReference>
<keyword evidence="9 15" id="KW-0249">Electron transport</keyword>
<dbReference type="InterPro" id="IPR014222">
    <property type="entry name" value="Cyt_c_oxidase_su2"/>
</dbReference>
<dbReference type="Pfam" id="PF02790">
    <property type="entry name" value="COX2_TM"/>
    <property type="match status" value="1"/>
</dbReference>
<dbReference type="AlphaFoldDB" id="A0A2G4YVG4"/>
<dbReference type="InParanoid" id="A0A2G4YVG4"/>
<proteinExistence type="inferred from homology"/>
<dbReference type="GO" id="GO:0005507">
    <property type="term" value="F:copper ion binding"/>
    <property type="evidence" value="ECO:0007669"/>
    <property type="project" value="InterPro"/>
</dbReference>
<evidence type="ECO:0000256" key="4">
    <source>
        <dbReference type="ARBA" id="ARBA00022448"/>
    </source>
</evidence>
<feature type="domain" description="Cytochrome oxidase subunit II copper A binding" evidence="19">
    <location>
        <begin position="127"/>
        <end position="261"/>
    </location>
</feature>
<dbReference type="OrthoDB" id="9781261at2"/>
<keyword evidence="4 15" id="KW-0813">Transport</keyword>
<dbReference type="InterPro" id="IPR045187">
    <property type="entry name" value="CcO_II"/>
</dbReference>
<dbReference type="GO" id="GO:0005886">
    <property type="term" value="C:plasma membrane"/>
    <property type="evidence" value="ECO:0007669"/>
    <property type="project" value="UniProtKB-SubCell"/>
</dbReference>
<evidence type="ECO:0000256" key="18">
    <source>
        <dbReference type="SAM" id="SignalP"/>
    </source>
</evidence>
<dbReference type="Gene3D" id="1.10.287.90">
    <property type="match status" value="1"/>
</dbReference>
<dbReference type="RefSeq" id="WP_099471891.1">
    <property type="nucleotide sequence ID" value="NZ_CP041025.1"/>
</dbReference>
<evidence type="ECO:0000313" key="21">
    <source>
        <dbReference type="EMBL" id="PHZ86307.1"/>
    </source>
</evidence>
<gene>
    <name evidence="21" type="primary">coxB</name>
    <name evidence="21" type="ORF">CRD36_02705</name>
</gene>
<comment type="similarity">
    <text evidence="3 15">Belongs to the cytochrome c oxidase subunit 2 family.</text>
</comment>
<evidence type="ECO:0000256" key="13">
    <source>
        <dbReference type="ARBA" id="ARBA00024688"/>
    </source>
</evidence>
<evidence type="ECO:0000256" key="8">
    <source>
        <dbReference type="ARBA" id="ARBA00022967"/>
    </source>
</evidence>
<keyword evidence="10 17" id="KW-1133">Transmembrane helix</keyword>
<name>A0A2G4YVG4_9PROT</name>
<dbReference type="Pfam" id="PF00116">
    <property type="entry name" value="COX2"/>
    <property type="match status" value="1"/>
</dbReference>
<evidence type="ECO:0000256" key="12">
    <source>
        <dbReference type="ARBA" id="ARBA00023136"/>
    </source>
</evidence>
<keyword evidence="6 15" id="KW-0812">Transmembrane</keyword>
<keyword evidence="18" id="KW-0732">Signal</keyword>
<dbReference type="CDD" id="cd13912">
    <property type="entry name" value="CcO_II_C"/>
    <property type="match status" value="1"/>
</dbReference>
<protein>
    <recommendedName>
        <fullName evidence="16">Cytochrome c oxidase subunit 2</fullName>
        <ecNumber evidence="16">7.1.1.9</ecNumber>
    </recommendedName>
</protein>
<evidence type="ECO:0000256" key="14">
    <source>
        <dbReference type="ARBA" id="ARBA00047816"/>
    </source>
</evidence>
<dbReference type="InterPro" id="IPR034210">
    <property type="entry name" value="CcO_II_C"/>
</dbReference>
<dbReference type="Gene3D" id="2.60.40.420">
    <property type="entry name" value="Cupredoxins - blue copper proteins"/>
    <property type="match status" value="1"/>
</dbReference>
<keyword evidence="5 15" id="KW-0679">Respiratory chain</keyword>
<evidence type="ECO:0000256" key="11">
    <source>
        <dbReference type="ARBA" id="ARBA00023008"/>
    </source>
</evidence>
<evidence type="ECO:0000256" key="9">
    <source>
        <dbReference type="ARBA" id="ARBA00022982"/>
    </source>
</evidence>
<comment type="cofactor">
    <cofactor evidence="1">
        <name>heme</name>
        <dbReference type="ChEBI" id="CHEBI:30413"/>
    </cofactor>
</comment>
<evidence type="ECO:0000259" key="19">
    <source>
        <dbReference type="PROSITE" id="PS50857"/>
    </source>
</evidence>
<feature type="chain" id="PRO_5013801208" description="Cytochrome c oxidase subunit 2" evidence="18">
    <location>
        <begin position="27"/>
        <end position="285"/>
    </location>
</feature>
<dbReference type="InterPro" id="IPR008972">
    <property type="entry name" value="Cupredoxin"/>
</dbReference>
<feature type="transmembrane region" description="Helical" evidence="17">
    <location>
        <begin position="98"/>
        <end position="120"/>
    </location>
</feature>
<keyword evidence="12 17" id="KW-0472">Membrane</keyword>
<dbReference type="PROSITE" id="PS50999">
    <property type="entry name" value="COX2_TM"/>
    <property type="match status" value="1"/>
</dbReference>
<accession>A0A2G4YVG4</accession>
<keyword evidence="7 16" id="KW-0479">Metal-binding</keyword>
<sequence>MSLNKLFSVVTAFIVTFFSFGAPALANGTNYAEPKQLGFMEPVTEVMRDIVGFHDLLLWMCIIVSVFVLVLMIYIFIKFNAKANPNPSSTTHHTGLEIVWTTVPILILLVIAIPSFKLLYKEDVIPQSDLTIKAIGNQWYWTYEYPDHDNMSIDAYILSDEDAKAAGHPRLLGTDAHIVVPVNKTVRMIVTASDVIHAWAMPAFGVKIDAVPGKLNETWFKAEKEGMFYGQCSELCGKDHGFMPIMVKVVSQEEYEAWLVEAKEEYAETETDNLTRVAAVLPAQQ</sequence>